<dbReference type="PANTHER" id="PTHR43329">
    <property type="entry name" value="EPOXIDE HYDROLASE"/>
    <property type="match status" value="1"/>
</dbReference>
<dbReference type="SUPFAM" id="SSF53474">
    <property type="entry name" value="alpha/beta-Hydrolases"/>
    <property type="match status" value="1"/>
</dbReference>
<dbReference type="Pfam" id="PF00561">
    <property type="entry name" value="Abhydrolase_1"/>
    <property type="match status" value="1"/>
</dbReference>
<dbReference type="RefSeq" id="WP_030793640.1">
    <property type="nucleotide sequence ID" value="NZ_JBFACJ010000044.1"/>
</dbReference>
<dbReference type="Gene3D" id="3.40.50.1820">
    <property type="entry name" value="alpha/beta hydrolase"/>
    <property type="match status" value="1"/>
</dbReference>
<organism evidence="3 4">
    <name type="scientific">Streptomyces eurythermus</name>
    <dbReference type="NCBI Taxonomy" id="42237"/>
    <lineage>
        <taxon>Bacteria</taxon>
        <taxon>Bacillati</taxon>
        <taxon>Actinomycetota</taxon>
        <taxon>Actinomycetes</taxon>
        <taxon>Kitasatosporales</taxon>
        <taxon>Streptomycetaceae</taxon>
        <taxon>Streptomyces</taxon>
    </lineage>
</organism>
<dbReference type="Proteomes" id="UP001603418">
    <property type="component" value="Unassembled WGS sequence"/>
</dbReference>
<reference evidence="3 4" key="1">
    <citation type="submission" date="2024-10" db="EMBL/GenBank/DDBJ databases">
        <title>The Natural Products Discovery Center: Release of the First 8490 Sequenced Strains for Exploring Actinobacteria Biosynthetic Diversity.</title>
        <authorList>
            <person name="Kalkreuter E."/>
            <person name="Kautsar S.A."/>
            <person name="Yang D."/>
            <person name="Bader C.D."/>
            <person name="Teijaro C.N."/>
            <person name="Fluegel L."/>
            <person name="Davis C.M."/>
            <person name="Simpson J.R."/>
            <person name="Lauterbach L."/>
            <person name="Steele A.D."/>
            <person name="Gui C."/>
            <person name="Meng S."/>
            <person name="Li G."/>
            <person name="Viehrig K."/>
            <person name="Ye F."/>
            <person name="Su P."/>
            <person name="Kiefer A.F."/>
            <person name="Nichols A."/>
            <person name="Cepeda A.J."/>
            <person name="Yan W."/>
            <person name="Fan B."/>
            <person name="Jiang Y."/>
            <person name="Adhikari A."/>
            <person name="Zheng C.-J."/>
            <person name="Schuster L."/>
            <person name="Cowan T.M."/>
            <person name="Smanski M.J."/>
            <person name="Chevrette M.G."/>
            <person name="De Carvalho L.P.S."/>
            <person name="Shen B."/>
        </authorList>
    </citation>
    <scope>NUCLEOTIDE SEQUENCE [LARGE SCALE GENOMIC DNA]</scope>
    <source>
        <strain evidence="3 4">NPDC013366</strain>
    </source>
</reference>
<evidence type="ECO:0000259" key="2">
    <source>
        <dbReference type="Pfam" id="PF00561"/>
    </source>
</evidence>
<gene>
    <name evidence="3" type="ORF">ACF1HC_40040</name>
</gene>
<sequence length="285" mass="30789">MKFETRTVVANGVEFGTIEAGKGPLALCLHGFPDTAHTWRHLLPVLAERGFRAVAPFQRGYAPTAVPADGSYQTGALASDAVALHEALGGQDDAVLIGHDWGAVAAYGASALAPERWGRMVAISVPPATVQIADYEQYKRWFYLYLFQTPLAERVVAADKMAFLDALWRDWAPGYDAYEDLAQVKEALGDPKRLSAALGYYRALFDPARHVRQYAAAQSAALRKASTPTLYLHGDEDGCLRVPNVGAVVPHLADGSHAVLLKGVGHFPQLEAPEAVAELVLDWIG</sequence>
<evidence type="ECO:0000256" key="1">
    <source>
        <dbReference type="ARBA" id="ARBA00022801"/>
    </source>
</evidence>
<dbReference type="InterPro" id="IPR000639">
    <property type="entry name" value="Epox_hydrolase-like"/>
</dbReference>
<comment type="caution">
    <text evidence="3">The sequence shown here is derived from an EMBL/GenBank/DDBJ whole genome shotgun (WGS) entry which is preliminary data.</text>
</comment>
<evidence type="ECO:0000313" key="3">
    <source>
        <dbReference type="EMBL" id="MFF9887704.1"/>
    </source>
</evidence>
<dbReference type="PRINTS" id="PR00412">
    <property type="entry name" value="EPOXHYDRLASE"/>
</dbReference>
<dbReference type="GO" id="GO:0016787">
    <property type="term" value="F:hydrolase activity"/>
    <property type="evidence" value="ECO:0007669"/>
    <property type="project" value="UniProtKB-KW"/>
</dbReference>
<feature type="domain" description="AB hydrolase-1" evidence="2">
    <location>
        <begin position="27"/>
        <end position="273"/>
    </location>
</feature>
<name>A0ABW6Z973_9ACTN</name>
<evidence type="ECO:0000313" key="4">
    <source>
        <dbReference type="Proteomes" id="UP001603418"/>
    </source>
</evidence>
<proteinExistence type="predicted"/>
<dbReference type="InterPro" id="IPR029058">
    <property type="entry name" value="AB_hydrolase_fold"/>
</dbReference>
<dbReference type="EMBL" id="JBICBM010000036">
    <property type="protein sequence ID" value="MFF9887704.1"/>
    <property type="molecule type" value="Genomic_DNA"/>
</dbReference>
<protein>
    <submittedName>
        <fullName evidence="3">Alpha/beta fold hydrolase</fullName>
    </submittedName>
</protein>
<keyword evidence="1 3" id="KW-0378">Hydrolase</keyword>
<accession>A0ABW6Z973</accession>
<dbReference type="InterPro" id="IPR000073">
    <property type="entry name" value="AB_hydrolase_1"/>
</dbReference>
<keyword evidence="4" id="KW-1185">Reference proteome</keyword>